<dbReference type="EMBL" id="GGEC01074104">
    <property type="protein sequence ID" value="MBX54588.1"/>
    <property type="molecule type" value="Transcribed_RNA"/>
</dbReference>
<evidence type="ECO:0000313" key="1">
    <source>
        <dbReference type="EMBL" id="MBX54588.1"/>
    </source>
</evidence>
<reference evidence="1" key="1">
    <citation type="submission" date="2018-02" db="EMBL/GenBank/DDBJ databases">
        <title>Rhizophora mucronata_Transcriptome.</title>
        <authorList>
            <person name="Meera S.P."/>
            <person name="Sreeshan A."/>
            <person name="Augustine A."/>
        </authorList>
    </citation>
    <scope>NUCLEOTIDE SEQUENCE</scope>
    <source>
        <tissue evidence="1">Leaf</tissue>
    </source>
</reference>
<name>A0A2P2PII0_RHIMU</name>
<protein>
    <submittedName>
        <fullName evidence="1">Uncharacterized protein</fullName>
    </submittedName>
</protein>
<dbReference type="AlphaFoldDB" id="A0A2P2PII0"/>
<accession>A0A2P2PII0</accession>
<proteinExistence type="predicted"/>
<organism evidence="1">
    <name type="scientific">Rhizophora mucronata</name>
    <name type="common">Asiatic mangrove</name>
    <dbReference type="NCBI Taxonomy" id="61149"/>
    <lineage>
        <taxon>Eukaryota</taxon>
        <taxon>Viridiplantae</taxon>
        <taxon>Streptophyta</taxon>
        <taxon>Embryophyta</taxon>
        <taxon>Tracheophyta</taxon>
        <taxon>Spermatophyta</taxon>
        <taxon>Magnoliopsida</taxon>
        <taxon>eudicotyledons</taxon>
        <taxon>Gunneridae</taxon>
        <taxon>Pentapetalae</taxon>
        <taxon>rosids</taxon>
        <taxon>fabids</taxon>
        <taxon>Malpighiales</taxon>
        <taxon>Rhizophoraceae</taxon>
        <taxon>Rhizophora</taxon>
    </lineage>
</organism>
<sequence length="75" mass="8492">MALLGYISPSKSIKMMPNHVIMINLEGNRGFSQSSHSTDGNNVLLIRGHQLFHQLINIFLQPNNVFFHHVRVSPP</sequence>